<dbReference type="PIRSF" id="PIRSF001112">
    <property type="entry name" value="Epoxide_hydrolase"/>
    <property type="match status" value="1"/>
</dbReference>
<feature type="domain" description="Epoxide hydrolase N-terminal" evidence="4">
    <location>
        <begin position="10"/>
        <end position="123"/>
    </location>
</feature>
<evidence type="ECO:0000313" key="5">
    <source>
        <dbReference type="EMBL" id="CVK84969.1"/>
    </source>
</evidence>
<reference evidence="6" key="1">
    <citation type="journal article" date="2016" name="Genome Biol. Evol.">
        <title>Comparative 'omics' of the Fusarium fujikuroi species complex highlights differences in genetic potential and metabolite synthesis.</title>
        <authorList>
            <person name="Niehaus E.-M."/>
            <person name="Muensterkoetter M."/>
            <person name="Proctor R.H."/>
            <person name="Brown D.W."/>
            <person name="Sharon A."/>
            <person name="Idan Y."/>
            <person name="Oren-Young L."/>
            <person name="Sieber C.M."/>
            <person name="Novak O."/>
            <person name="Pencik A."/>
            <person name="Tarkowska D."/>
            <person name="Hromadova K."/>
            <person name="Freeman S."/>
            <person name="Maymon M."/>
            <person name="Elazar M."/>
            <person name="Youssef S.A."/>
            <person name="El-Shabrawy E.S.M."/>
            <person name="Shalaby A.B.A."/>
            <person name="Houterman P."/>
            <person name="Brock N.L."/>
            <person name="Burkhardt I."/>
            <person name="Tsavkelova E.A."/>
            <person name="Dickschat J.S."/>
            <person name="Galuszka P."/>
            <person name="Gueldener U."/>
            <person name="Tudzynski B."/>
        </authorList>
    </citation>
    <scope>NUCLEOTIDE SEQUENCE [LARGE SCALE GENOMIC DNA]</scope>
    <source>
        <strain evidence="6">MRC7560</strain>
    </source>
</reference>
<dbReference type="GO" id="GO:0097176">
    <property type="term" value="P:epoxide metabolic process"/>
    <property type="evidence" value="ECO:0007669"/>
    <property type="project" value="TreeGrafter"/>
</dbReference>
<dbReference type="InterPro" id="IPR016292">
    <property type="entry name" value="Epoxide_hydrolase"/>
</dbReference>
<feature type="active site" description="Nucleophile" evidence="3">
    <location>
        <position position="190"/>
    </location>
</feature>
<protein>
    <submittedName>
        <fullName evidence="5">Related to epoxide hydrolase</fullName>
    </submittedName>
</protein>
<dbReference type="AlphaFoldDB" id="A0A1L7SEL0"/>
<organism evidence="5 6">
    <name type="scientific">Fusarium mangiferae</name>
    <name type="common">Mango malformation disease fungus</name>
    <dbReference type="NCBI Taxonomy" id="192010"/>
    <lineage>
        <taxon>Eukaryota</taxon>
        <taxon>Fungi</taxon>
        <taxon>Dikarya</taxon>
        <taxon>Ascomycota</taxon>
        <taxon>Pezizomycotina</taxon>
        <taxon>Sordariomycetes</taxon>
        <taxon>Hypocreomycetidae</taxon>
        <taxon>Hypocreales</taxon>
        <taxon>Nectriaceae</taxon>
        <taxon>Fusarium</taxon>
        <taxon>Fusarium fujikuroi species complex</taxon>
    </lineage>
</organism>
<dbReference type="EMBL" id="FCQH01000001">
    <property type="protein sequence ID" value="CVK84969.1"/>
    <property type="molecule type" value="Genomic_DNA"/>
</dbReference>
<dbReference type="VEuPathDB" id="FungiDB:FMAN_01891"/>
<evidence type="ECO:0000256" key="1">
    <source>
        <dbReference type="ARBA" id="ARBA00010088"/>
    </source>
</evidence>
<keyword evidence="2 5" id="KW-0378">Hydrolase</keyword>
<dbReference type="PANTHER" id="PTHR21661:SF39">
    <property type="entry name" value="HYDROLASE, PUTATIVE (AFU_ORTHOLOGUE AFUA_3G08960)-RELATED"/>
    <property type="match status" value="1"/>
</dbReference>
<feature type="active site" description="Proton donor" evidence="3">
    <location>
        <position position="312"/>
    </location>
</feature>
<sequence length="391" mass="44489">MPFKLPDTAKPFTLCVSEEEYSQLRELLRLSRIGPKTWENQHQDGRYGIPHQWLTSTKDYWLNKFDWRRQEARINSLPNYKISIQDDGGKGDIDLHFIGMFSQRDDAIPIVLLHGWPGSFLEFIPVLELLHKKYDSSSLPYHVIVPSLPGYMLSSGPSQAEEWNSKDAARLINKAVTSLGFIRYAVQGGDVGSLIAATLAATYDSVAAIHLNLLPSLDRVTVDDPSLSATDKSAIKRAEERFLTPTTGAALLQSTRPATIGAMVSSSPMALLSWIGEKFLEWPDDPIDIDEILTNVSLYWFTDTMPRCTYTYRGTFINDHQYSFPFFKQPFGFSWFLRELVPTPKELAKQKGNLVFYQQHEKGGHFAALERPVEFLQDIEDFLFVTWPKNN</sequence>
<dbReference type="InterPro" id="IPR000639">
    <property type="entry name" value="Epox_hydrolase-like"/>
</dbReference>
<dbReference type="GeneID" id="65081163"/>
<dbReference type="InterPro" id="IPR029058">
    <property type="entry name" value="AB_hydrolase_fold"/>
</dbReference>
<dbReference type="PRINTS" id="PR00412">
    <property type="entry name" value="EPOXHYDRLASE"/>
</dbReference>
<dbReference type="InterPro" id="IPR010497">
    <property type="entry name" value="Epoxide_hydro_N"/>
</dbReference>
<accession>A0A1L7SEL0</accession>
<dbReference type="SUPFAM" id="SSF53474">
    <property type="entry name" value="alpha/beta-Hydrolases"/>
    <property type="match status" value="1"/>
</dbReference>
<feature type="active site" description="Proton acceptor" evidence="3">
    <location>
        <position position="365"/>
    </location>
</feature>
<dbReference type="PANTHER" id="PTHR21661">
    <property type="entry name" value="EPOXIDE HYDROLASE 1-RELATED"/>
    <property type="match status" value="1"/>
</dbReference>
<evidence type="ECO:0000259" key="4">
    <source>
        <dbReference type="Pfam" id="PF06441"/>
    </source>
</evidence>
<evidence type="ECO:0000256" key="2">
    <source>
        <dbReference type="ARBA" id="ARBA00022801"/>
    </source>
</evidence>
<gene>
    <name evidence="5" type="ORF">FMAN_01891</name>
</gene>
<evidence type="ECO:0000256" key="3">
    <source>
        <dbReference type="PIRSR" id="PIRSR001112-1"/>
    </source>
</evidence>
<evidence type="ECO:0000313" key="6">
    <source>
        <dbReference type="Proteomes" id="UP000184255"/>
    </source>
</evidence>
<dbReference type="Proteomes" id="UP000184255">
    <property type="component" value="Unassembled WGS sequence"/>
</dbReference>
<comment type="caution">
    <text evidence="5">The sequence shown here is derived from an EMBL/GenBank/DDBJ whole genome shotgun (WGS) entry which is preliminary data.</text>
</comment>
<proteinExistence type="inferred from homology"/>
<comment type="similarity">
    <text evidence="1">Belongs to the peptidase S33 family.</text>
</comment>
<keyword evidence="6" id="KW-1185">Reference proteome</keyword>
<dbReference type="GO" id="GO:0004301">
    <property type="term" value="F:epoxide hydrolase activity"/>
    <property type="evidence" value="ECO:0007669"/>
    <property type="project" value="TreeGrafter"/>
</dbReference>
<dbReference type="Pfam" id="PF06441">
    <property type="entry name" value="EHN"/>
    <property type="match status" value="1"/>
</dbReference>
<dbReference type="RefSeq" id="XP_041677240.1">
    <property type="nucleotide sequence ID" value="XM_041824100.1"/>
</dbReference>
<dbReference type="Gene3D" id="3.40.50.1820">
    <property type="entry name" value="alpha/beta hydrolase"/>
    <property type="match status" value="1"/>
</dbReference>
<name>A0A1L7SEL0_FUSMA</name>